<proteinExistence type="predicted"/>
<accession>A0ABP3EC06</accession>
<name>A0ABP3EC06_9PSEU</name>
<feature type="region of interest" description="Disordered" evidence="1">
    <location>
        <begin position="25"/>
        <end position="77"/>
    </location>
</feature>
<evidence type="ECO:0000256" key="1">
    <source>
        <dbReference type="SAM" id="MobiDB-lite"/>
    </source>
</evidence>
<feature type="compositionally biased region" description="Low complexity" evidence="1">
    <location>
        <begin position="31"/>
        <end position="53"/>
    </location>
</feature>
<comment type="caution">
    <text evidence="2">The sequence shown here is derived from an EMBL/GenBank/DDBJ whole genome shotgun (WGS) entry which is preliminary data.</text>
</comment>
<evidence type="ECO:0000313" key="3">
    <source>
        <dbReference type="Proteomes" id="UP001500416"/>
    </source>
</evidence>
<protein>
    <submittedName>
        <fullName evidence="2">Uncharacterized protein</fullName>
    </submittedName>
</protein>
<evidence type="ECO:0000313" key="2">
    <source>
        <dbReference type="EMBL" id="GAA0256837.1"/>
    </source>
</evidence>
<keyword evidence="3" id="KW-1185">Reference proteome</keyword>
<organism evidence="2 3">
    <name type="scientific">Saccharothrix mutabilis subsp. mutabilis</name>
    <dbReference type="NCBI Taxonomy" id="66855"/>
    <lineage>
        <taxon>Bacteria</taxon>
        <taxon>Bacillati</taxon>
        <taxon>Actinomycetota</taxon>
        <taxon>Actinomycetes</taxon>
        <taxon>Pseudonocardiales</taxon>
        <taxon>Pseudonocardiaceae</taxon>
        <taxon>Saccharothrix</taxon>
    </lineage>
</organism>
<dbReference type="Proteomes" id="UP001500416">
    <property type="component" value="Unassembled WGS sequence"/>
</dbReference>
<sequence length="93" mass="9647">MSPTKPKPTGPIARTIIKTPNVQAISRSRRGSGPPRTVASATTTPTTAAPASTQWLATNKGSRASRRSRRCGGRGSLSANAFAPNACANFIEP</sequence>
<reference evidence="3" key="1">
    <citation type="journal article" date="2019" name="Int. J. Syst. Evol. Microbiol.">
        <title>The Global Catalogue of Microorganisms (GCM) 10K type strain sequencing project: providing services to taxonomists for standard genome sequencing and annotation.</title>
        <authorList>
            <consortium name="The Broad Institute Genomics Platform"/>
            <consortium name="The Broad Institute Genome Sequencing Center for Infectious Disease"/>
            <person name="Wu L."/>
            <person name="Ma J."/>
        </authorList>
    </citation>
    <scope>NUCLEOTIDE SEQUENCE [LARGE SCALE GENOMIC DNA]</scope>
    <source>
        <strain evidence="3">JCM 3380</strain>
    </source>
</reference>
<feature type="compositionally biased region" description="Basic residues" evidence="1">
    <location>
        <begin position="63"/>
        <end position="72"/>
    </location>
</feature>
<gene>
    <name evidence="2" type="ORF">GCM10010492_67180</name>
</gene>
<dbReference type="EMBL" id="BAAABU010000025">
    <property type="protein sequence ID" value="GAA0256837.1"/>
    <property type="molecule type" value="Genomic_DNA"/>
</dbReference>